<evidence type="ECO:0000313" key="10">
    <source>
        <dbReference type="Proteomes" id="UP001500483"/>
    </source>
</evidence>
<dbReference type="PANTHER" id="PTHR45436">
    <property type="entry name" value="SENSOR HISTIDINE KINASE YKOH"/>
    <property type="match status" value="1"/>
</dbReference>
<keyword evidence="3" id="KW-0597">Phosphoprotein</keyword>
<dbReference type="InterPro" id="IPR050428">
    <property type="entry name" value="TCS_sensor_his_kinase"/>
</dbReference>
<accession>A0ABP6RSY4</accession>
<evidence type="ECO:0000256" key="1">
    <source>
        <dbReference type="ARBA" id="ARBA00000085"/>
    </source>
</evidence>
<feature type="compositionally biased region" description="Basic and acidic residues" evidence="6">
    <location>
        <begin position="759"/>
        <end position="772"/>
    </location>
</feature>
<keyword evidence="7" id="KW-0472">Membrane</keyword>
<dbReference type="Gene3D" id="6.10.340.10">
    <property type="match status" value="1"/>
</dbReference>
<evidence type="ECO:0000256" key="6">
    <source>
        <dbReference type="SAM" id="MobiDB-lite"/>
    </source>
</evidence>
<dbReference type="Gene3D" id="3.30.565.10">
    <property type="entry name" value="Histidine kinase-like ATPase, C-terminal domain"/>
    <property type="match status" value="1"/>
</dbReference>
<feature type="transmembrane region" description="Helical" evidence="7">
    <location>
        <begin position="325"/>
        <end position="346"/>
    </location>
</feature>
<dbReference type="EMBL" id="BAAAYK010000038">
    <property type="protein sequence ID" value="GAA3361095.1"/>
    <property type="molecule type" value="Genomic_DNA"/>
</dbReference>
<keyword evidence="5" id="KW-0418">Kinase</keyword>
<dbReference type="InterPro" id="IPR013587">
    <property type="entry name" value="Nitrate/nitrite_sensing"/>
</dbReference>
<keyword evidence="7" id="KW-1133">Transmembrane helix</keyword>
<evidence type="ECO:0000313" key="9">
    <source>
        <dbReference type="EMBL" id="GAA3361095.1"/>
    </source>
</evidence>
<dbReference type="Proteomes" id="UP001500483">
    <property type="component" value="Unassembled WGS sequence"/>
</dbReference>
<sequence length="778" mass="84006">MSTTDPDNVTKPPGEPQSTSERSIRSSLTLAVTIPWIVVLVLWLVWCATFVTDGVYTRVIGSGVRQVSLPAVAALDALQSERRLSQDLASGGTTDQAELSEQQARTDVLLDRMNEAVQAAMSTAPAEIAGPVDELSGELGKLDQIRGRLANGQISAGEVTDYYDNVFDIATDLFDTQSRLVPDSTTAQGGIAGTALFRSTDLMSREAALISGGLTAGQLTPEQHLQLLRLNGSYHSEIENNVAYLKPSVQTRYQKLITENPDWARLVSIENSLMQGGPGADLTEAGVSLEEWQRLTEAVNRELTSITSEQVDLLSAETVENGDQAITIAVAGAIAAGLFSLGFFFWTRRRYRSVIDGSLLPRLQRLSAEARELAEKTLPSMMSRVRAGERVQVESTSLQGYGGDEIGQVADAFRAFQQEALQAAVNEADTQQGALTFYIGQTRRVQSALGPLPQRLDALLQNEEDPDRLGALFALDESVTQARHVVENQLVLCGAAPGRRWSRPRDLTEILRASAAETKHHDRLRLGHVPNVSVTPGVIGDMLRMFAELFANAASFSPPGTDVHVEAVSVGSGLVVQISDRGVGMTPEARSNANETMKNPPGFASLVKLGDRGEQLGLFTVAQLAERNEWVVEFGTSIYQGVRAEIFIPQAHIVTDEDEERRDSWSGDVPVAKAGAPAQPLPTRVPSASASTAVAEPAVRQPKPDAAPSASTEGKDMERPPLPQRVPYADLPAGFGEDEPTDRQSAPEFAPGLMTFFNADRRSRDESGNKPDSDDDMQ</sequence>
<proteinExistence type="predicted"/>
<feature type="domain" description="Histidine kinase/HSP90-like ATPase" evidence="8">
    <location>
        <begin position="537"/>
        <end position="652"/>
    </location>
</feature>
<keyword evidence="9" id="KW-0547">Nucleotide-binding</keyword>
<feature type="transmembrane region" description="Helical" evidence="7">
    <location>
        <begin position="28"/>
        <end position="46"/>
    </location>
</feature>
<keyword evidence="7" id="KW-0812">Transmembrane</keyword>
<gene>
    <name evidence="9" type="ORF">GCM10020366_43730</name>
</gene>
<organism evidence="9 10">
    <name type="scientific">Saccharopolyspora gregorii</name>
    <dbReference type="NCBI Taxonomy" id="33914"/>
    <lineage>
        <taxon>Bacteria</taxon>
        <taxon>Bacillati</taxon>
        <taxon>Actinomycetota</taxon>
        <taxon>Actinomycetes</taxon>
        <taxon>Pseudonocardiales</taxon>
        <taxon>Pseudonocardiaceae</taxon>
        <taxon>Saccharopolyspora</taxon>
    </lineage>
</organism>
<protein>
    <recommendedName>
        <fullName evidence="2">histidine kinase</fullName>
        <ecNumber evidence="2">2.7.13.3</ecNumber>
    </recommendedName>
</protein>
<comment type="catalytic activity">
    <reaction evidence="1">
        <text>ATP + protein L-histidine = ADP + protein N-phospho-L-histidine.</text>
        <dbReference type="EC" id="2.7.13.3"/>
    </reaction>
</comment>
<evidence type="ECO:0000259" key="8">
    <source>
        <dbReference type="SMART" id="SM00387"/>
    </source>
</evidence>
<keyword evidence="9" id="KW-0067">ATP-binding</keyword>
<dbReference type="Pfam" id="PF02518">
    <property type="entry name" value="HATPase_c"/>
    <property type="match status" value="1"/>
</dbReference>
<feature type="region of interest" description="Disordered" evidence="6">
    <location>
        <begin position="1"/>
        <end position="22"/>
    </location>
</feature>
<evidence type="ECO:0000256" key="7">
    <source>
        <dbReference type="SAM" id="Phobius"/>
    </source>
</evidence>
<dbReference type="SMART" id="SM00387">
    <property type="entry name" value="HATPase_c"/>
    <property type="match status" value="1"/>
</dbReference>
<evidence type="ECO:0000256" key="4">
    <source>
        <dbReference type="ARBA" id="ARBA00022679"/>
    </source>
</evidence>
<keyword evidence="4" id="KW-0808">Transferase</keyword>
<evidence type="ECO:0000256" key="3">
    <source>
        <dbReference type="ARBA" id="ARBA00022553"/>
    </source>
</evidence>
<name>A0ABP6RSY4_9PSEU</name>
<dbReference type="InterPro" id="IPR036890">
    <property type="entry name" value="HATPase_C_sf"/>
</dbReference>
<dbReference type="InterPro" id="IPR003594">
    <property type="entry name" value="HATPase_dom"/>
</dbReference>
<dbReference type="SUPFAM" id="SSF55874">
    <property type="entry name" value="ATPase domain of HSP90 chaperone/DNA topoisomerase II/histidine kinase"/>
    <property type="match status" value="1"/>
</dbReference>
<reference evidence="10" key="1">
    <citation type="journal article" date="2019" name="Int. J. Syst. Evol. Microbiol.">
        <title>The Global Catalogue of Microorganisms (GCM) 10K type strain sequencing project: providing services to taxonomists for standard genome sequencing and annotation.</title>
        <authorList>
            <consortium name="The Broad Institute Genomics Platform"/>
            <consortium name="The Broad Institute Genome Sequencing Center for Infectious Disease"/>
            <person name="Wu L."/>
            <person name="Ma J."/>
        </authorList>
    </citation>
    <scope>NUCLEOTIDE SEQUENCE [LARGE SCALE GENOMIC DNA]</scope>
    <source>
        <strain evidence="10">JCM 9687</strain>
    </source>
</reference>
<dbReference type="Pfam" id="PF08376">
    <property type="entry name" value="NIT"/>
    <property type="match status" value="1"/>
</dbReference>
<dbReference type="EC" id="2.7.13.3" evidence="2"/>
<keyword evidence="10" id="KW-1185">Reference proteome</keyword>
<dbReference type="GO" id="GO:0005524">
    <property type="term" value="F:ATP binding"/>
    <property type="evidence" value="ECO:0007669"/>
    <property type="project" value="UniProtKB-KW"/>
</dbReference>
<evidence type="ECO:0000256" key="2">
    <source>
        <dbReference type="ARBA" id="ARBA00012438"/>
    </source>
</evidence>
<dbReference type="RefSeq" id="WP_344929085.1">
    <property type="nucleotide sequence ID" value="NZ_BAAAYK010000038.1"/>
</dbReference>
<comment type="caution">
    <text evidence="9">The sequence shown here is derived from an EMBL/GenBank/DDBJ whole genome shotgun (WGS) entry which is preliminary data.</text>
</comment>
<dbReference type="PANTHER" id="PTHR45436:SF5">
    <property type="entry name" value="SENSOR HISTIDINE KINASE TRCS"/>
    <property type="match status" value="1"/>
</dbReference>
<feature type="region of interest" description="Disordered" evidence="6">
    <location>
        <begin position="656"/>
        <end position="778"/>
    </location>
</feature>
<evidence type="ECO:0000256" key="5">
    <source>
        <dbReference type="ARBA" id="ARBA00022777"/>
    </source>
</evidence>